<dbReference type="EMBL" id="UOEA01000059">
    <property type="protein sequence ID" value="VAV84014.1"/>
    <property type="molecule type" value="Genomic_DNA"/>
</dbReference>
<accession>A0A3B0QQP6</accession>
<organism evidence="1">
    <name type="scientific">hydrothermal vent metagenome</name>
    <dbReference type="NCBI Taxonomy" id="652676"/>
    <lineage>
        <taxon>unclassified sequences</taxon>
        <taxon>metagenomes</taxon>
        <taxon>ecological metagenomes</taxon>
    </lineage>
</organism>
<dbReference type="AlphaFoldDB" id="A0A3B0QQP6"/>
<dbReference type="Pfam" id="PF14518">
    <property type="entry name" value="Haem_oxygenas_2"/>
    <property type="match status" value="1"/>
</dbReference>
<dbReference type="SUPFAM" id="SSF48613">
    <property type="entry name" value="Heme oxygenase-like"/>
    <property type="match status" value="1"/>
</dbReference>
<evidence type="ECO:0000313" key="1">
    <source>
        <dbReference type="EMBL" id="VAV84014.1"/>
    </source>
</evidence>
<gene>
    <name evidence="1" type="ORF">MNBD_DELTA01-472</name>
</gene>
<name>A0A3B0QQP6_9ZZZZ</name>
<sequence>MTFYERLARETKAEREILYSSPLIVAALKGDVTLENYLDFLREAYHHVKHTVPLLNACSAGVPEDKAFVREALAEYVEEEQGHEEWILDDIENSGGDREQAKGAGPAPATEVMVAYAYDYIERVNPLGFFGMVFVLEGTSSQLATGAAGVIMQSLGLKEDSFHYLLSHGSLDQDHIKFFQKVVERITDQKDQDDIIHMARIIFRLYAGVFNSVIGK</sequence>
<reference evidence="1" key="1">
    <citation type="submission" date="2018-06" db="EMBL/GenBank/DDBJ databases">
        <authorList>
            <person name="Zhirakovskaya E."/>
        </authorList>
    </citation>
    <scope>NUCLEOTIDE SEQUENCE</scope>
</reference>
<dbReference type="InterPro" id="IPR016084">
    <property type="entry name" value="Haem_Oase-like_multi-hlx"/>
</dbReference>
<proteinExistence type="predicted"/>
<dbReference type="Gene3D" id="1.20.910.10">
    <property type="entry name" value="Heme oxygenase-like"/>
    <property type="match status" value="1"/>
</dbReference>
<protein>
    <submittedName>
        <fullName evidence="1">Long-chain acyl-CoA synthetase</fullName>
    </submittedName>
</protein>